<evidence type="ECO:0000256" key="2">
    <source>
        <dbReference type="SAM" id="MobiDB-lite"/>
    </source>
</evidence>
<dbReference type="OrthoDB" id="3980974at2759"/>
<sequence length="489" mass="54654">MVTPAGNNVCRRCKKKRPEDEPMETARYRTCKPCREIERKRKRLKKLNISGMDAEVAAAAAAAAEQARKNAELERNIINIAAQSLPPDHAQQLAAQHMAQQLAAHQQQEHQNQLHHGPPEIHQYDQSKLSDEQSHGPILLPTDGTSGVDDREIPIDENLLKQGTGEDSKASLTKSSNLLKQDGDDDSNNIFAIRDGTIHGDVDLDVGNPQARTTSTNHSLAAVETVDSTKSADLAVSSSISTSLSNGSCLYCGAPRSVYDDGRYQLCGNCVSNPLERNNVFDDFEAYLERIGLGKDIDLKNVIYIKKIDDESIIQDFTQDNLDTILLQIQVHFVDRILQRSAYKFSKLSSNLSVKPFPKSIKLLYRCKQDLKTTQKNGNSSSAPVSDDTTSGGTRKMKTEDCHSNFYLSYDVIGKNMSIKFNHNCHKTFLQKWYSPKLIATVKELQIVFQDINLVFENLTNLKDIDESLKQEIAKLKKVNFVKDFALTN</sequence>
<dbReference type="AlphaFoldDB" id="A0A1E4S3H4"/>
<gene>
    <name evidence="3" type="ORF">CYBJADRAFT_167434</name>
</gene>
<dbReference type="STRING" id="983966.A0A1E4S3H4"/>
<protein>
    <submittedName>
        <fullName evidence="3">Uncharacterized protein</fullName>
    </submittedName>
</protein>
<dbReference type="Proteomes" id="UP000094389">
    <property type="component" value="Unassembled WGS sequence"/>
</dbReference>
<feature type="compositionally biased region" description="Low complexity" evidence="2">
    <location>
        <begin position="98"/>
        <end position="116"/>
    </location>
</feature>
<dbReference type="OMA" id="ARYRTCK"/>
<name>A0A1E4S3H4_CYBJN</name>
<reference evidence="3 4" key="1">
    <citation type="journal article" date="2016" name="Proc. Natl. Acad. Sci. U.S.A.">
        <title>Comparative genomics of biotechnologically important yeasts.</title>
        <authorList>
            <person name="Riley R."/>
            <person name="Haridas S."/>
            <person name="Wolfe K.H."/>
            <person name="Lopes M.R."/>
            <person name="Hittinger C.T."/>
            <person name="Goeker M."/>
            <person name="Salamov A.A."/>
            <person name="Wisecaver J.H."/>
            <person name="Long T.M."/>
            <person name="Calvey C.H."/>
            <person name="Aerts A.L."/>
            <person name="Barry K.W."/>
            <person name="Choi C."/>
            <person name="Clum A."/>
            <person name="Coughlan A.Y."/>
            <person name="Deshpande S."/>
            <person name="Douglass A.P."/>
            <person name="Hanson S.J."/>
            <person name="Klenk H.-P."/>
            <person name="LaButti K.M."/>
            <person name="Lapidus A."/>
            <person name="Lindquist E.A."/>
            <person name="Lipzen A.M."/>
            <person name="Meier-Kolthoff J.P."/>
            <person name="Ohm R.A."/>
            <person name="Otillar R.P."/>
            <person name="Pangilinan J.L."/>
            <person name="Peng Y."/>
            <person name="Rokas A."/>
            <person name="Rosa C.A."/>
            <person name="Scheuner C."/>
            <person name="Sibirny A.A."/>
            <person name="Slot J.C."/>
            <person name="Stielow J.B."/>
            <person name="Sun H."/>
            <person name="Kurtzman C.P."/>
            <person name="Blackwell M."/>
            <person name="Grigoriev I.V."/>
            <person name="Jeffries T.W."/>
        </authorList>
    </citation>
    <scope>NUCLEOTIDE SEQUENCE [LARGE SCALE GENOMIC DNA]</scope>
    <source>
        <strain evidence="4">ATCC 18201 / CBS 1600 / BCRC 20928 / JCM 3617 / NBRC 0987 / NRRL Y-1542</strain>
    </source>
</reference>
<feature type="compositionally biased region" description="Polar residues" evidence="2">
    <location>
        <begin position="374"/>
        <end position="393"/>
    </location>
</feature>
<dbReference type="EMBL" id="KV453929">
    <property type="protein sequence ID" value="ODV74054.1"/>
    <property type="molecule type" value="Genomic_DNA"/>
</dbReference>
<keyword evidence="1" id="KW-0175">Coiled coil</keyword>
<keyword evidence="4" id="KW-1185">Reference proteome</keyword>
<feature type="region of interest" description="Disordered" evidence="2">
    <location>
        <begin position="98"/>
        <end position="151"/>
    </location>
</feature>
<evidence type="ECO:0000313" key="3">
    <source>
        <dbReference type="EMBL" id="ODV74054.1"/>
    </source>
</evidence>
<evidence type="ECO:0000313" key="4">
    <source>
        <dbReference type="Proteomes" id="UP000094389"/>
    </source>
</evidence>
<accession>A0A1E4S3H4</accession>
<feature type="region of interest" description="Disordered" evidence="2">
    <location>
        <begin position="374"/>
        <end position="396"/>
    </location>
</feature>
<dbReference type="RefSeq" id="XP_020071093.1">
    <property type="nucleotide sequence ID" value="XM_020214902.1"/>
</dbReference>
<dbReference type="GeneID" id="30989298"/>
<feature type="coiled-coil region" evidence="1">
    <location>
        <begin position="54"/>
        <end position="83"/>
    </location>
</feature>
<feature type="compositionally biased region" description="Basic and acidic residues" evidence="2">
    <location>
        <begin position="117"/>
        <end position="134"/>
    </location>
</feature>
<evidence type="ECO:0000256" key="1">
    <source>
        <dbReference type="SAM" id="Coils"/>
    </source>
</evidence>
<organism evidence="3 4">
    <name type="scientific">Cyberlindnera jadinii (strain ATCC 18201 / CBS 1600 / BCRC 20928 / JCM 3617 / NBRC 0987 / NRRL Y-1542)</name>
    <name type="common">Torula yeast</name>
    <name type="synonym">Candida utilis</name>
    <dbReference type="NCBI Taxonomy" id="983966"/>
    <lineage>
        <taxon>Eukaryota</taxon>
        <taxon>Fungi</taxon>
        <taxon>Dikarya</taxon>
        <taxon>Ascomycota</taxon>
        <taxon>Saccharomycotina</taxon>
        <taxon>Saccharomycetes</taxon>
        <taxon>Phaffomycetales</taxon>
        <taxon>Phaffomycetaceae</taxon>
        <taxon>Cyberlindnera</taxon>
    </lineage>
</organism>
<proteinExistence type="predicted"/>